<evidence type="ECO:0000313" key="3">
    <source>
        <dbReference type="EMBL" id="MBB0232093.1"/>
    </source>
</evidence>
<feature type="region of interest" description="Disordered" evidence="1">
    <location>
        <begin position="228"/>
        <end position="255"/>
    </location>
</feature>
<dbReference type="Pfam" id="PF07179">
    <property type="entry name" value="SseB"/>
    <property type="match status" value="1"/>
</dbReference>
<proteinExistence type="predicted"/>
<comment type="caution">
    <text evidence="3">The sequence shown here is derived from an EMBL/GenBank/DDBJ whole genome shotgun (WGS) entry which is preliminary data.</text>
</comment>
<feature type="domain" description="SseB protein N-terminal" evidence="2">
    <location>
        <begin position="22"/>
        <end position="145"/>
    </location>
</feature>
<accession>A0A7W3T795</accession>
<dbReference type="EMBL" id="VKHS01000753">
    <property type="protein sequence ID" value="MBB0232093.1"/>
    <property type="molecule type" value="Genomic_DNA"/>
</dbReference>
<protein>
    <submittedName>
        <fullName evidence="3">SseB family protein</fullName>
    </submittedName>
</protein>
<dbReference type="RefSeq" id="WP_182666642.1">
    <property type="nucleotide sequence ID" value="NZ_VKHS01000753.1"/>
</dbReference>
<organism evidence="3 4">
    <name type="scientific">Streptomyces calidiresistens</name>
    <dbReference type="NCBI Taxonomy" id="1485586"/>
    <lineage>
        <taxon>Bacteria</taxon>
        <taxon>Bacillati</taxon>
        <taxon>Actinomycetota</taxon>
        <taxon>Actinomycetes</taxon>
        <taxon>Kitasatosporales</taxon>
        <taxon>Streptomycetaceae</taxon>
        <taxon>Streptomyces</taxon>
    </lineage>
</organism>
<sequence>MAAKNIPRSPFADDDGSADPALAAALEAWARDPAREREALTLLSRARLLVPVVAVLGEAETGPDGLRREKSSDMAVLTLELPNGRRALPVFTSLASLAAWRADARPVAVAAPQAVRAAVAERADTLVVDVAGPVTREVTGPGLRALMTGGSPVGDPAVGRALAALIAAEPVVLDARLVPGGEADGTLVLSVAPGPEGPEAVRRLAGAVAADGTLRAALVRGLRVAVLPPGRDLPGDPLPPPPDAGPGTEPDDGRT</sequence>
<keyword evidence="4" id="KW-1185">Reference proteome</keyword>
<dbReference type="AlphaFoldDB" id="A0A7W3T795"/>
<reference evidence="4" key="1">
    <citation type="submission" date="2019-10" db="EMBL/GenBank/DDBJ databases">
        <title>Streptomyces sp. nov., a novel actinobacterium isolated from alkaline environment.</title>
        <authorList>
            <person name="Golinska P."/>
        </authorList>
    </citation>
    <scope>NUCLEOTIDE SEQUENCE [LARGE SCALE GENOMIC DNA]</scope>
    <source>
        <strain evidence="4">DSM 42108</strain>
    </source>
</reference>
<dbReference type="Proteomes" id="UP000530234">
    <property type="component" value="Unassembled WGS sequence"/>
</dbReference>
<dbReference type="InterPro" id="IPR009839">
    <property type="entry name" value="SseB_N"/>
</dbReference>
<evidence type="ECO:0000259" key="2">
    <source>
        <dbReference type="Pfam" id="PF07179"/>
    </source>
</evidence>
<gene>
    <name evidence="3" type="ORF">FOE67_21985</name>
</gene>
<evidence type="ECO:0000256" key="1">
    <source>
        <dbReference type="SAM" id="MobiDB-lite"/>
    </source>
</evidence>
<evidence type="ECO:0000313" key="4">
    <source>
        <dbReference type="Proteomes" id="UP000530234"/>
    </source>
</evidence>
<name>A0A7W3T795_9ACTN</name>